<dbReference type="RefSeq" id="XP_018543618.1">
    <property type="nucleotide sequence ID" value="XM_018688102.2"/>
</dbReference>
<dbReference type="InterPro" id="IPR007110">
    <property type="entry name" value="Ig-like_dom"/>
</dbReference>
<keyword evidence="1" id="KW-1133">Transmembrane helix</keyword>
<dbReference type="GO" id="GO:0042289">
    <property type="term" value="F:MHC class II protein binding"/>
    <property type="evidence" value="ECO:0007669"/>
    <property type="project" value="TreeGrafter"/>
</dbReference>
<dbReference type="PANTHER" id="PTHR11422">
    <property type="entry name" value="T-CELL SURFACE GLYCOPROTEIN CD4"/>
    <property type="match status" value="1"/>
</dbReference>
<dbReference type="SMART" id="SM00409">
    <property type="entry name" value="IG"/>
    <property type="match status" value="2"/>
</dbReference>
<protein>
    <submittedName>
        <fullName evidence="5">Uncharacterized protein LOC108890996</fullName>
    </submittedName>
</protein>
<feature type="signal peptide" evidence="2">
    <location>
        <begin position="1"/>
        <end position="26"/>
    </location>
</feature>
<reference evidence="5" key="1">
    <citation type="submission" date="2025-08" db="UniProtKB">
        <authorList>
            <consortium name="RefSeq"/>
        </authorList>
    </citation>
    <scope>IDENTIFICATION</scope>
    <source>
        <tissue evidence="5">Brain</tissue>
    </source>
</reference>
<keyword evidence="1" id="KW-0812">Transmembrane</keyword>
<dbReference type="GeneID" id="108890996"/>
<evidence type="ECO:0000313" key="5">
    <source>
        <dbReference type="RefSeq" id="XP_018543618.1"/>
    </source>
</evidence>
<dbReference type="InterPro" id="IPR003599">
    <property type="entry name" value="Ig_sub"/>
</dbReference>
<dbReference type="GO" id="GO:0070374">
    <property type="term" value="P:positive regulation of ERK1 and ERK2 cascade"/>
    <property type="evidence" value="ECO:0007669"/>
    <property type="project" value="TreeGrafter"/>
</dbReference>
<dbReference type="PANTHER" id="PTHR11422:SF5">
    <property type="entry name" value="DIVERSE IMMUNOGLOBULIN DOMAIN-CONTAINING PROTEIN 1.1 ISOFORM X1-RELATED"/>
    <property type="match status" value="1"/>
</dbReference>
<dbReference type="Proteomes" id="UP000694890">
    <property type="component" value="Linkage group LG15"/>
</dbReference>
<dbReference type="PROSITE" id="PS50835">
    <property type="entry name" value="IG_LIKE"/>
    <property type="match status" value="1"/>
</dbReference>
<dbReference type="GO" id="GO:0042110">
    <property type="term" value="P:T cell activation"/>
    <property type="evidence" value="ECO:0007669"/>
    <property type="project" value="TreeGrafter"/>
</dbReference>
<sequence>MQKGSSERRMISFLLLGLCLLSLTWATAGVQSSDHLVVFALPRDSITLPCGIPSIRSCSSINWTMAGQFGTVTEVVKAGKVTAPSFDGLSLLRDCSLKIYHPALDNARLYSCDSGSLKSGVLLLVPEIAENPNPQDGRIELQCFLNNYKGLFQCNNTGIHIKWSTEDNTPVTGDRFQIENLSECFSKLIIKKKLTDHHRKWRCHISQNDVVEATISYTTTIADGVEEVFAAVGESVSLSCGSTSSLGVNAIVEWAVGERPPTRDTSPETGQSEGLHINKDSSMFITKVSTLNAGDYQCSNSTDWKKVLNKIRLHTLDVISQCGPGGENLTLTCVLTCTKKCDQDFNLTWFGSSQNGRQTGSVVKNNSLINRLIFPACLTGSEEITCSVQREGAVMASKKWRSVKALQTPAWLALPLGLLTCVAAGVLYVYMKRKRNKDAAHEQSNIGMTHVYEDIQDVNNEELQQQRQSDGEAATITTVYDLVQAVN</sequence>
<evidence type="ECO:0000256" key="1">
    <source>
        <dbReference type="SAM" id="Phobius"/>
    </source>
</evidence>
<keyword evidence="2" id="KW-0732">Signal</keyword>
<dbReference type="InterPro" id="IPR036179">
    <property type="entry name" value="Ig-like_dom_sf"/>
</dbReference>
<proteinExistence type="predicted"/>
<organism evidence="4 5">
    <name type="scientific">Lates calcarifer</name>
    <name type="common">Barramundi</name>
    <name type="synonym">Holocentrus calcarifer</name>
    <dbReference type="NCBI Taxonomy" id="8187"/>
    <lineage>
        <taxon>Eukaryota</taxon>
        <taxon>Metazoa</taxon>
        <taxon>Chordata</taxon>
        <taxon>Craniata</taxon>
        <taxon>Vertebrata</taxon>
        <taxon>Euteleostomi</taxon>
        <taxon>Actinopterygii</taxon>
        <taxon>Neopterygii</taxon>
        <taxon>Teleostei</taxon>
        <taxon>Neoteleostei</taxon>
        <taxon>Acanthomorphata</taxon>
        <taxon>Carangaria</taxon>
        <taxon>Carangaria incertae sedis</taxon>
        <taxon>Centropomidae</taxon>
        <taxon>Lates</taxon>
    </lineage>
</organism>
<dbReference type="Gene3D" id="2.60.40.10">
    <property type="entry name" value="Immunoglobulins"/>
    <property type="match status" value="1"/>
</dbReference>
<evidence type="ECO:0000259" key="3">
    <source>
        <dbReference type="PROSITE" id="PS50835"/>
    </source>
</evidence>
<dbReference type="KEGG" id="lcf:108890996"/>
<dbReference type="AlphaFoldDB" id="A0AAJ7VAK3"/>
<feature type="chain" id="PRO_5042540747" evidence="2">
    <location>
        <begin position="27"/>
        <end position="487"/>
    </location>
</feature>
<dbReference type="GO" id="GO:0009897">
    <property type="term" value="C:external side of plasma membrane"/>
    <property type="evidence" value="ECO:0007669"/>
    <property type="project" value="TreeGrafter"/>
</dbReference>
<dbReference type="GO" id="GO:0045121">
    <property type="term" value="C:membrane raft"/>
    <property type="evidence" value="ECO:0007669"/>
    <property type="project" value="TreeGrafter"/>
</dbReference>
<feature type="domain" description="Ig-like" evidence="3">
    <location>
        <begin position="213"/>
        <end position="298"/>
    </location>
</feature>
<name>A0AAJ7VAK3_LATCA</name>
<dbReference type="InterPro" id="IPR013783">
    <property type="entry name" value="Ig-like_fold"/>
</dbReference>
<dbReference type="GO" id="GO:0035723">
    <property type="term" value="P:interleukin-15-mediated signaling pathway"/>
    <property type="evidence" value="ECO:0007669"/>
    <property type="project" value="TreeGrafter"/>
</dbReference>
<evidence type="ECO:0000313" key="4">
    <source>
        <dbReference type="Proteomes" id="UP000694890"/>
    </source>
</evidence>
<evidence type="ECO:0000256" key="2">
    <source>
        <dbReference type="SAM" id="SignalP"/>
    </source>
</evidence>
<feature type="transmembrane region" description="Helical" evidence="1">
    <location>
        <begin position="410"/>
        <end position="430"/>
    </location>
</feature>
<accession>A0AAJ7VAK3</accession>
<dbReference type="GO" id="GO:1990782">
    <property type="term" value="F:protein tyrosine kinase binding"/>
    <property type="evidence" value="ECO:0007669"/>
    <property type="project" value="TreeGrafter"/>
</dbReference>
<dbReference type="SUPFAM" id="SSF48726">
    <property type="entry name" value="Immunoglobulin"/>
    <property type="match status" value="1"/>
</dbReference>
<keyword evidence="1" id="KW-0472">Membrane</keyword>
<gene>
    <name evidence="5" type="primary">LOC108890996</name>
</gene>